<keyword evidence="1" id="KW-0812">Transmembrane</keyword>
<evidence type="ECO:0000313" key="3">
    <source>
        <dbReference type="Proteomes" id="UP000268469"/>
    </source>
</evidence>
<organism evidence="2 3">
    <name type="scientific">candidate division WOR-3 bacterium</name>
    <dbReference type="NCBI Taxonomy" id="2052148"/>
    <lineage>
        <taxon>Bacteria</taxon>
        <taxon>Bacteria division WOR-3</taxon>
    </lineage>
</organism>
<keyword evidence="1" id="KW-0472">Membrane</keyword>
<reference evidence="2 3" key="1">
    <citation type="submission" date="2018-06" db="EMBL/GenBank/DDBJ databases">
        <title>Extensive metabolic versatility and redundancy in microbially diverse, dynamic hydrothermal sediments.</title>
        <authorList>
            <person name="Dombrowski N."/>
            <person name="Teske A."/>
            <person name="Baker B.J."/>
        </authorList>
    </citation>
    <scope>NUCLEOTIDE SEQUENCE [LARGE SCALE GENOMIC DNA]</scope>
    <source>
        <strain evidence="2">B36_G15</strain>
    </source>
</reference>
<dbReference type="AlphaFoldDB" id="A0A660SDU1"/>
<name>A0A660SDU1_UNCW3</name>
<evidence type="ECO:0000256" key="1">
    <source>
        <dbReference type="SAM" id="Phobius"/>
    </source>
</evidence>
<evidence type="ECO:0000313" key="2">
    <source>
        <dbReference type="EMBL" id="RKX68847.1"/>
    </source>
</evidence>
<dbReference type="EMBL" id="QNBE01000125">
    <property type="protein sequence ID" value="RKX68847.1"/>
    <property type="molecule type" value="Genomic_DNA"/>
</dbReference>
<keyword evidence="1" id="KW-1133">Transmembrane helix</keyword>
<dbReference type="SUPFAM" id="SSF55486">
    <property type="entry name" value="Metalloproteases ('zincins'), catalytic domain"/>
    <property type="match status" value="1"/>
</dbReference>
<dbReference type="Proteomes" id="UP000268469">
    <property type="component" value="Unassembled WGS sequence"/>
</dbReference>
<comment type="caution">
    <text evidence="2">The sequence shown here is derived from an EMBL/GenBank/DDBJ whole genome shotgun (WGS) entry which is preliminary data.</text>
</comment>
<gene>
    <name evidence="2" type="ORF">DRP53_09860</name>
</gene>
<proteinExistence type="predicted"/>
<protein>
    <submittedName>
        <fullName evidence="2">Uncharacterized protein</fullName>
    </submittedName>
</protein>
<sequence>MKKKILVMMISSTVLIMCEVVGIVLLIAVGLAHYFDLFRFVTLFIEPDEIYQNDLIYFGGNYHSVDLDFKYLRFTIRYQDGTPEGSIVHEELILIEEVGKKRWTREWRALAPGFYKARIEFYKPTKGIGRNAAEEDFVVMAGENPNKYTLKLWCGQHTKGNPGERLSLPFAHPLAVQVEGATEPVAVKFQTDWGKFGISGEKTSTMMTQKIIIDGKEVWIAFEYLVLDDLPPGSPPNNLEHRITVTCEKAINQVYFSVYSIMDGEASHDIEEYTHQKGYQPGMGEIEVAGDNYVQIDNDPDPGDPADYKDVIVELDYWKGVTDDDPKLDIVWIAAAIETILRTAGITPQVIIDDKIEAMERYPDRQERMGLLYTYKDPLTGHERIWQNKIHLIIGRDGTLDPPDPDVMGIVEDYSGEEFWKTLHLGSEELNYSSPFLDSVGCFVFYDRIVAYQGLVIPEEQAIALVSAHEIGHALGMWHYDIPEVTDEHVMVANLYNAFANPNGFYIYGCFDRRTLDGSYDVGENGNPCAWDGMNTRHILGKDCVCIREI</sequence>
<feature type="transmembrane region" description="Helical" evidence="1">
    <location>
        <begin position="12"/>
        <end position="35"/>
    </location>
</feature>
<accession>A0A660SDU1</accession>